<keyword evidence="3" id="KW-1185">Reference proteome</keyword>
<dbReference type="STRING" id="398580.Dshi_0365"/>
<organism evidence="2 3">
    <name type="scientific">Dinoroseobacter shibae (strain DSM 16493 / NCIMB 14021 / DFL 12)</name>
    <dbReference type="NCBI Taxonomy" id="398580"/>
    <lineage>
        <taxon>Bacteria</taxon>
        <taxon>Pseudomonadati</taxon>
        <taxon>Pseudomonadota</taxon>
        <taxon>Alphaproteobacteria</taxon>
        <taxon>Rhodobacterales</taxon>
        <taxon>Roseobacteraceae</taxon>
        <taxon>Dinoroseobacter</taxon>
    </lineage>
</organism>
<dbReference type="Gene3D" id="1.10.10.1320">
    <property type="entry name" value="Anti-sigma factor, zinc-finger domain"/>
    <property type="match status" value="1"/>
</dbReference>
<feature type="domain" description="ChrR-like cupin" evidence="1">
    <location>
        <begin position="111"/>
        <end position="203"/>
    </location>
</feature>
<dbReference type="EMBL" id="CP000830">
    <property type="protein sequence ID" value="ABV92114.1"/>
    <property type="molecule type" value="Genomic_DNA"/>
</dbReference>
<evidence type="ECO:0000313" key="2">
    <source>
        <dbReference type="EMBL" id="ABV92114.1"/>
    </source>
</evidence>
<dbReference type="eggNOG" id="COG3806">
    <property type="taxonomic scope" value="Bacteria"/>
</dbReference>
<dbReference type="RefSeq" id="WP_012177044.1">
    <property type="nucleotide sequence ID" value="NC_009952.1"/>
</dbReference>
<dbReference type="InterPro" id="IPR014710">
    <property type="entry name" value="RmlC-like_jellyroll"/>
</dbReference>
<dbReference type="HOGENOM" id="CLU_090912_0_0_5"/>
<sequence length="223" mass="23589">MTGIKHHLNDALLMAYSAGTLPEAFSLVVATHISMCDDCRAALAAHDAVGGALLEDTAEVELAPEALDKCLAAIQALPPKGPIKLPKSMTNGSAPRSSVFPSPLAEYVKGDVEDVNWRSVGLGVRQAILPTSKEASVRLLYIPAGAEVPDHGHHGTELTLVLQGAFRDEFDRFGPGDIEVADPNVEHTPVAEAGEACICLAATDAPLKFRSILPKIAQPFLRI</sequence>
<accession>A8LMX0</accession>
<dbReference type="InterPro" id="IPR012807">
    <property type="entry name" value="Anti-sigma_ChrR"/>
</dbReference>
<proteinExistence type="predicted"/>
<dbReference type="InterPro" id="IPR011051">
    <property type="entry name" value="RmlC_Cupin_sf"/>
</dbReference>
<evidence type="ECO:0000259" key="1">
    <source>
        <dbReference type="Pfam" id="PF12973"/>
    </source>
</evidence>
<name>A8LMX0_DINSH</name>
<dbReference type="InterPro" id="IPR041916">
    <property type="entry name" value="Anti_sigma_zinc_sf"/>
</dbReference>
<gene>
    <name evidence="2" type="primary">chrR1</name>
    <name evidence="2" type="ordered locus">Dshi_0365</name>
</gene>
<dbReference type="InterPro" id="IPR025979">
    <property type="entry name" value="ChrR-like_cupin_dom"/>
</dbReference>
<dbReference type="KEGG" id="dsh:Dshi_0365"/>
<dbReference type="AlphaFoldDB" id="A8LMX0"/>
<protein>
    <submittedName>
        <fullName evidence="2">Anti-ECFsigma factor</fullName>
    </submittedName>
</protein>
<dbReference type="SUPFAM" id="SSF51182">
    <property type="entry name" value="RmlC-like cupins"/>
    <property type="match status" value="1"/>
</dbReference>
<reference evidence="3" key="1">
    <citation type="journal article" date="2010" name="ISME J.">
        <title>The complete genome sequence of the algal symbiont Dinoroseobacter shibae: a hitchhiker's guide to life in the sea.</title>
        <authorList>
            <person name="Wagner-Dobler I."/>
            <person name="Ballhausen B."/>
            <person name="Berger M."/>
            <person name="Brinkhoff T."/>
            <person name="Buchholz I."/>
            <person name="Bunk B."/>
            <person name="Cypionka H."/>
            <person name="Daniel R."/>
            <person name="Drepper T."/>
            <person name="Gerdts G."/>
            <person name="Hahnke S."/>
            <person name="Han C."/>
            <person name="Jahn D."/>
            <person name="Kalhoefer D."/>
            <person name="Kiss H."/>
            <person name="Klenk H.P."/>
            <person name="Kyrpides N."/>
            <person name="Liebl W."/>
            <person name="Liesegang H."/>
            <person name="Meincke L."/>
            <person name="Pati A."/>
            <person name="Petersen J."/>
            <person name="Piekarski T."/>
            <person name="Pommerenke C."/>
            <person name="Pradella S."/>
            <person name="Pukall R."/>
            <person name="Rabus R."/>
            <person name="Stackebrandt E."/>
            <person name="Thole S."/>
            <person name="Thompson L."/>
            <person name="Tielen P."/>
            <person name="Tomasch J."/>
            <person name="von Jan M."/>
            <person name="Wanphrut N."/>
            <person name="Wichels A."/>
            <person name="Zech H."/>
            <person name="Simon M."/>
        </authorList>
    </citation>
    <scope>NUCLEOTIDE SEQUENCE [LARGE SCALE GENOMIC DNA]</scope>
    <source>
        <strain evidence="3">DSM 16493 / NCIMB 14021 / DFL 12</strain>
    </source>
</reference>
<dbReference type="OrthoDB" id="2988517at2"/>
<dbReference type="CDD" id="cd20301">
    <property type="entry name" value="cupin_ChrR"/>
    <property type="match status" value="1"/>
</dbReference>
<dbReference type="NCBIfam" id="TIGR02451">
    <property type="entry name" value="anti_sig_ChrR"/>
    <property type="match status" value="1"/>
</dbReference>
<dbReference type="Proteomes" id="UP000006833">
    <property type="component" value="Chromosome"/>
</dbReference>
<dbReference type="Pfam" id="PF12973">
    <property type="entry name" value="Cupin_7"/>
    <property type="match status" value="1"/>
</dbReference>
<dbReference type="Gene3D" id="2.60.120.10">
    <property type="entry name" value="Jelly Rolls"/>
    <property type="match status" value="1"/>
</dbReference>
<evidence type="ECO:0000313" key="3">
    <source>
        <dbReference type="Proteomes" id="UP000006833"/>
    </source>
</evidence>